<gene>
    <name evidence="4" type="ORF">C5167_013917</name>
</gene>
<comment type="similarity">
    <text evidence="2">Belongs to the universal ribosomal protein uL10 family.</text>
</comment>
<proteinExistence type="inferred from homology"/>
<dbReference type="InterPro" id="IPR040637">
    <property type="entry name" value="Ribosomal_uL10-like_insert"/>
</dbReference>
<dbReference type="PANTHER" id="PTHR45841">
    <property type="entry name" value="MRNA TURNOVER PROTEIN 4 MRTO4"/>
    <property type="match status" value="1"/>
</dbReference>
<dbReference type="InterPro" id="IPR029033">
    <property type="entry name" value="His_PPase_superfam"/>
</dbReference>
<dbReference type="GO" id="GO:0000956">
    <property type="term" value="P:nuclear-transcribed mRNA catabolic process"/>
    <property type="evidence" value="ECO:0007669"/>
    <property type="project" value="TreeGrafter"/>
</dbReference>
<evidence type="ECO:0000256" key="2">
    <source>
        <dbReference type="ARBA" id="ARBA00008889"/>
    </source>
</evidence>
<reference evidence="4 5" key="1">
    <citation type="journal article" date="2018" name="Science">
        <title>The opium poppy genome and morphinan production.</title>
        <authorList>
            <person name="Guo L."/>
            <person name="Winzer T."/>
            <person name="Yang X."/>
            <person name="Li Y."/>
            <person name="Ning Z."/>
            <person name="He Z."/>
            <person name="Teodor R."/>
            <person name="Lu Y."/>
            <person name="Bowser T.A."/>
            <person name="Graham I.A."/>
            <person name="Ye K."/>
        </authorList>
    </citation>
    <scope>NUCLEOTIDE SEQUENCE [LARGE SCALE GENOMIC DNA]</scope>
    <source>
        <strain evidence="5">cv. HN1</strain>
        <tissue evidence="4">Leaves</tissue>
    </source>
</reference>
<dbReference type="PANTHER" id="PTHR45841:SF1">
    <property type="entry name" value="MRNA TURNOVER PROTEIN 4 HOMOLOG"/>
    <property type="match status" value="1"/>
</dbReference>
<organism evidence="4 5">
    <name type="scientific">Papaver somniferum</name>
    <name type="common">Opium poppy</name>
    <dbReference type="NCBI Taxonomy" id="3469"/>
    <lineage>
        <taxon>Eukaryota</taxon>
        <taxon>Viridiplantae</taxon>
        <taxon>Streptophyta</taxon>
        <taxon>Embryophyta</taxon>
        <taxon>Tracheophyta</taxon>
        <taxon>Spermatophyta</taxon>
        <taxon>Magnoliopsida</taxon>
        <taxon>Ranunculales</taxon>
        <taxon>Papaveraceae</taxon>
        <taxon>Papaveroideae</taxon>
        <taxon>Papaver</taxon>
    </lineage>
</organism>
<name>A0A4Y7J1N6_PAPSO</name>
<evidence type="ECO:0000313" key="5">
    <source>
        <dbReference type="Proteomes" id="UP000316621"/>
    </source>
</evidence>
<dbReference type="SUPFAM" id="SSF53254">
    <property type="entry name" value="Phosphoglycerate mutase-like"/>
    <property type="match status" value="1"/>
</dbReference>
<dbReference type="InterPro" id="IPR043164">
    <property type="entry name" value="Ribosomal_uL10-like_insert_sf"/>
</dbReference>
<evidence type="ECO:0000313" key="4">
    <source>
        <dbReference type="EMBL" id="RZC55043.1"/>
    </source>
</evidence>
<dbReference type="GO" id="GO:0006364">
    <property type="term" value="P:rRNA processing"/>
    <property type="evidence" value="ECO:0007669"/>
    <property type="project" value="TreeGrafter"/>
</dbReference>
<dbReference type="GO" id="GO:0003723">
    <property type="term" value="F:RNA binding"/>
    <property type="evidence" value="ECO:0007669"/>
    <property type="project" value="TreeGrafter"/>
</dbReference>
<dbReference type="EMBL" id="CM010717">
    <property type="protein sequence ID" value="RZC55043.1"/>
    <property type="molecule type" value="Genomic_DNA"/>
</dbReference>
<dbReference type="Gene3D" id="3.30.70.1730">
    <property type="match status" value="1"/>
</dbReference>
<dbReference type="Proteomes" id="UP000316621">
    <property type="component" value="Chromosome 3"/>
</dbReference>
<dbReference type="GO" id="GO:0005730">
    <property type="term" value="C:nucleolus"/>
    <property type="evidence" value="ECO:0007669"/>
    <property type="project" value="TreeGrafter"/>
</dbReference>
<dbReference type="GO" id="GO:0042273">
    <property type="term" value="P:ribosomal large subunit biogenesis"/>
    <property type="evidence" value="ECO:0007669"/>
    <property type="project" value="TreeGrafter"/>
</dbReference>
<dbReference type="GO" id="GO:0030687">
    <property type="term" value="C:preribosome, large subunit precursor"/>
    <property type="evidence" value="ECO:0007669"/>
    <property type="project" value="TreeGrafter"/>
</dbReference>
<dbReference type="Gramene" id="RZC55043">
    <property type="protein sequence ID" value="RZC55043"/>
    <property type="gene ID" value="C5167_013917"/>
</dbReference>
<keyword evidence="5" id="KW-1185">Reference proteome</keyword>
<evidence type="ECO:0000259" key="3">
    <source>
        <dbReference type="Pfam" id="PF17777"/>
    </source>
</evidence>
<dbReference type="InterPro" id="IPR051742">
    <property type="entry name" value="Ribosome_Assembly_uL10"/>
</dbReference>
<feature type="domain" description="Large ribosomal subunit protein uL10-like insertion" evidence="3">
    <location>
        <begin position="363"/>
        <end position="410"/>
    </location>
</feature>
<dbReference type="Gene3D" id="3.90.105.20">
    <property type="match status" value="1"/>
</dbReference>
<comment type="function">
    <text evidence="1">Ribosomal protein P0 is the functional equivalent of E.coli protein L10.</text>
</comment>
<accession>A0A4Y7J1N6</accession>
<dbReference type="Gene3D" id="3.40.50.1240">
    <property type="entry name" value="Phosphoglycerate mutase-like"/>
    <property type="match status" value="1"/>
</dbReference>
<evidence type="ECO:0000256" key="1">
    <source>
        <dbReference type="ARBA" id="ARBA00002200"/>
    </source>
</evidence>
<dbReference type="AlphaFoldDB" id="A0A4Y7J1N6"/>
<dbReference type="InterPro" id="IPR043141">
    <property type="entry name" value="Ribosomal_uL10-like_sf"/>
</dbReference>
<sequence>MSEVRHAHGAHQLEVEDRGALKSEELFDAQLSLQGWQQVDNLNKHINECGLAKKVELVIVSPLLRTMQTAVGAFGGAGDNAYGMDVTPLMVANAGNSNRSATSNIPTIPSSGALSRTFVSLAREKKIRVNRLKEKEIVFVQPVDKMVVSEASEKRAREMINGYISVMCEDDSDDMSGDNEYMSRKDEEAPLIEKQRREAKKRELIGARELGKYLKNNPLNKKSFTSDIERYSSIYVFSFGYAKLESSRYKKFIKSLNGDNSYKVYFGRNKSLSKIVGLVSEEKFYELKPGDPDMEQLKNCDLMLFNYDDAGVLLTEKTKDEVLRKFKQYSECDFVKAGQTPKDTVRIFSEKDECLTLPPRSDARNLYLKLKELGMPIKLSGGVIKLTDTCCVCEAGVLVTENATKILKLLHKKMFNYVFVPLCCWSASTGETEYFRLDLPKRR</sequence>
<dbReference type="Pfam" id="PF17777">
    <property type="entry name" value="RL10P_insert"/>
    <property type="match status" value="1"/>
</dbReference>
<protein>
    <recommendedName>
        <fullName evidence="3">Large ribosomal subunit protein uL10-like insertion domain-containing protein</fullName>
    </recommendedName>
</protein>